<gene>
    <name evidence="1" type="ORF">NCTC12862_01331</name>
</gene>
<dbReference type="EMBL" id="UFTF01000001">
    <property type="protein sequence ID" value="SUV45657.1"/>
    <property type="molecule type" value="Genomic_DNA"/>
</dbReference>
<reference evidence="1 2" key="1">
    <citation type="submission" date="2018-06" db="EMBL/GenBank/DDBJ databases">
        <authorList>
            <consortium name="Pathogen Informatics"/>
            <person name="Doyle S."/>
        </authorList>
    </citation>
    <scope>NUCLEOTIDE SEQUENCE [LARGE SCALE GENOMIC DNA]</scope>
    <source>
        <strain evidence="1 2">NCTC12862</strain>
    </source>
</reference>
<dbReference type="RefSeq" id="WP_004856458.1">
    <property type="nucleotide sequence ID" value="NZ_CACVBH010000001.1"/>
</dbReference>
<name>A0A380ZFC3_BARDO</name>
<protein>
    <submittedName>
        <fullName evidence="1">Uncharacterized protein</fullName>
    </submittedName>
</protein>
<evidence type="ECO:0000313" key="2">
    <source>
        <dbReference type="Proteomes" id="UP000254950"/>
    </source>
</evidence>
<proteinExistence type="predicted"/>
<dbReference type="STRING" id="33044.GCA_900005695_01360"/>
<dbReference type="Proteomes" id="UP000254950">
    <property type="component" value="Unassembled WGS sequence"/>
</dbReference>
<organism evidence="1 2">
    <name type="scientific">Bartonella doshiae</name>
    <dbReference type="NCBI Taxonomy" id="33044"/>
    <lineage>
        <taxon>Bacteria</taxon>
        <taxon>Pseudomonadati</taxon>
        <taxon>Pseudomonadota</taxon>
        <taxon>Alphaproteobacteria</taxon>
        <taxon>Hyphomicrobiales</taxon>
        <taxon>Bartonellaceae</taxon>
        <taxon>Bartonella</taxon>
    </lineage>
</organism>
<evidence type="ECO:0000313" key="1">
    <source>
        <dbReference type="EMBL" id="SUV45657.1"/>
    </source>
</evidence>
<dbReference type="AlphaFoldDB" id="A0A380ZFC3"/>
<sequence length="54" mass="5925">MIGKLKDIFEYIFDAYIIMVKVLLPGAEFESSIAVDELAFVLATLRTVGASCIV</sequence>
<accession>A0A380ZFC3</accession>